<protein>
    <recommendedName>
        <fullName evidence="3">Beta-barrel assembly-enhancing protease</fullName>
    </recommendedName>
</protein>
<dbReference type="PANTHER" id="PTHR44216">
    <property type="entry name" value="PROTEIN O-MANNOSYL-TRANSFERASE TMTC2"/>
    <property type="match status" value="1"/>
</dbReference>
<organism evidence="2">
    <name type="scientific">bioreactor metagenome</name>
    <dbReference type="NCBI Taxonomy" id="1076179"/>
    <lineage>
        <taxon>unclassified sequences</taxon>
        <taxon>metagenomes</taxon>
        <taxon>ecological metagenomes</taxon>
    </lineage>
</organism>
<dbReference type="InterPro" id="IPR052384">
    <property type="entry name" value="TMTC_O-mannosyltransferase"/>
</dbReference>
<dbReference type="PANTHER" id="PTHR44216:SF3">
    <property type="entry name" value="PROTEIN O-MANNOSYL-TRANSFERASE TMTC2"/>
    <property type="match status" value="1"/>
</dbReference>
<dbReference type="SUPFAM" id="SSF48452">
    <property type="entry name" value="TPR-like"/>
    <property type="match status" value="1"/>
</dbReference>
<proteinExistence type="predicted"/>
<feature type="coiled-coil region" evidence="1">
    <location>
        <begin position="276"/>
        <end position="303"/>
    </location>
</feature>
<dbReference type="Pfam" id="PF13414">
    <property type="entry name" value="TPR_11"/>
    <property type="match status" value="1"/>
</dbReference>
<evidence type="ECO:0000256" key="1">
    <source>
        <dbReference type="SAM" id="Coils"/>
    </source>
</evidence>
<keyword evidence="1" id="KW-0175">Coiled coil</keyword>
<dbReference type="Gene3D" id="1.25.40.10">
    <property type="entry name" value="Tetratricopeptide repeat domain"/>
    <property type="match status" value="2"/>
</dbReference>
<dbReference type="SMART" id="SM00028">
    <property type="entry name" value="TPR"/>
    <property type="match status" value="3"/>
</dbReference>
<dbReference type="GO" id="GO:0005789">
    <property type="term" value="C:endoplasmic reticulum membrane"/>
    <property type="evidence" value="ECO:0007669"/>
    <property type="project" value="TreeGrafter"/>
</dbReference>
<evidence type="ECO:0008006" key="3">
    <source>
        <dbReference type="Google" id="ProtNLM"/>
    </source>
</evidence>
<dbReference type="Pfam" id="PF13181">
    <property type="entry name" value="TPR_8"/>
    <property type="match status" value="1"/>
</dbReference>
<dbReference type="InterPro" id="IPR011990">
    <property type="entry name" value="TPR-like_helical_dom_sf"/>
</dbReference>
<dbReference type="GO" id="GO:0000030">
    <property type="term" value="F:mannosyltransferase activity"/>
    <property type="evidence" value="ECO:0007669"/>
    <property type="project" value="TreeGrafter"/>
</dbReference>
<dbReference type="InterPro" id="IPR019734">
    <property type="entry name" value="TPR_rpt"/>
</dbReference>
<comment type="caution">
    <text evidence="2">The sequence shown here is derived from an EMBL/GenBank/DDBJ whole genome shotgun (WGS) entry which is preliminary data.</text>
</comment>
<evidence type="ECO:0000313" key="2">
    <source>
        <dbReference type="EMBL" id="MPM95162.1"/>
    </source>
</evidence>
<dbReference type="GO" id="GO:0035269">
    <property type="term" value="P:protein O-linked glycosylation via mannose"/>
    <property type="evidence" value="ECO:0007669"/>
    <property type="project" value="TreeGrafter"/>
</dbReference>
<gene>
    <name evidence="2" type="ORF">SDC9_142313</name>
</gene>
<dbReference type="AlphaFoldDB" id="A0A645E3L7"/>
<dbReference type="EMBL" id="VSSQ01041686">
    <property type="protein sequence ID" value="MPM95162.1"/>
    <property type="molecule type" value="Genomic_DNA"/>
</dbReference>
<accession>A0A645E3L7</accession>
<reference evidence="2" key="1">
    <citation type="submission" date="2019-08" db="EMBL/GenBank/DDBJ databases">
        <authorList>
            <person name="Kucharzyk K."/>
            <person name="Murdoch R.W."/>
            <person name="Higgins S."/>
            <person name="Loffler F."/>
        </authorList>
    </citation>
    <scope>NUCLEOTIDE SEQUENCE</scope>
</reference>
<name>A0A645E3L7_9ZZZZ</name>
<sequence length="311" mass="36436">MAKLYSANKETALDAENMIKEIEGQDIGKLEKQVILSSIYSNTGKIEEADKIIEDVLKNYKKDYRAYHIASWHFLEKKDLKKAEEYAKESMYLNPSYPDNYAFLMPEILKQKNKSIEGEPYFRTAMLMEPYNYNIMLNIADYYWETTDSNKKALEYFELAEIVRPNDPEIKYNITLIYVANKQDGDAVQVLRQAIKLDDENPKYHRTLGTIYFLNGRDKLAIEETRLAFEADNKDILTLNNAGCYYVMTASNIQRGVYNLKEAYDGIKDDTDEYTRRTIKENYQKAKELLEQYKKAKGNSKLQVPELIMFY</sequence>